<dbReference type="SUPFAM" id="SSF82689">
    <property type="entry name" value="Mechanosensitive channel protein MscS (YggB), C-terminal domain"/>
    <property type="match status" value="1"/>
</dbReference>
<accession>A0A9D1M5G7</accession>
<evidence type="ECO:0000313" key="11">
    <source>
        <dbReference type="EMBL" id="HIU53966.1"/>
    </source>
</evidence>
<feature type="transmembrane region" description="Helical" evidence="7">
    <location>
        <begin position="218"/>
        <end position="237"/>
    </location>
</feature>
<dbReference type="Gene3D" id="1.10.287.1260">
    <property type="match status" value="1"/>
</dbReference>
<evidence type="ECO:0000256" key="6">
    <source>
        <dbReference type="ARBA" id="ARBA00023136"/>
    </source>
</evidence>
<dbReference type="Pfam" id="PF00924">
    <property type="entry name" value="MS_channel_2nd"/>
    <property type="match status" value="1"/>
</dbReference>
<evidence type="ECO:0000256" key="5">
    <source>
        <dbReference type="ARBA" id="ARBA00022989"/>
    </source>
</evidence>
<keyword evidence="6 7" id="KW-0472">Membrane</keyword>
<evidence type="ECO:0000259" key="9">
    <source>
        <dbReference type="Pfam" id="PF00924"/>
    </source>
</evidence>
<comment type="subcellular location">
    <subcellularLocation>
        <location evidence="1">Cell membrane</location>
        <topology evidence="1">Multi-pass membrane protein</topology>
    </subcellularLocation>
</comment>
<name>A0A9D1M5G7_9PROT</name>
<feature type="signal peptide" evidence="8">
    <location>
        <begin position="1"/>
        <end position="24"/>
    </location>
</feature>
<evidence type="ECO:0000256" key="2">
    <source>
        <dbReference type="ARBA" id="ARBA00008017"/>
    </source>
</evidence>
<evidence type="ECO:0000256" key="3">
    <source>
        <dbReference type="ARBA" id="ARBA00022475"/>
    </source>
</evidence>
<proteinExistence type="inferred from homology"/>
<keyword evidence="5 7" id="KW-1133">Transmembrane helix</keyword>
<feature type="chain" id="PRO_5038583278" evidence="8">
    <location>
        <begin position="25"/>
        <end position="837"/>
    </location>
</feature>
<gene>
    <name evidence="11" type="ORF">IAD20_07805</name>
</gene>
<keyword evidence="8" id="KW-0732">Signal</keyword>
<comment type="caution">
    <text evidence="11">The sequence shown here is derived from an EMBL/GenBank/DDBJ whole genome shotgun (WGS) entry which is preliminary data.</text>
</comment>
<dbReference type="Gene3D" id="2.30.30.60">
    <property type="match status" value="1"/>
</dbReference>
<dbReference type="GO" id="GO:0005886">
    <property type="term" value="C:plasma membrane"/>
    <property type="evidence" value="ECO:0007669"/>
    <property type="project" value="UniProtKB-SubCell"/>
</dbReference>
<dbReference type="SUPFAM" id="SSF50182">
    <property type="entry name" value="Sm-like ribonucleoproteins"/>
    <property type="match status" value="1"/>
</dbReference>
<organism evidence="11 12">
    <name type="scientific">Candidatus Scatocola faecipullorum</name>
    <dbReference type="NCBI Taxonomy" id="2840917"/>
    <lineage>
        <taxon>Bacteria</taxon>
        <taxon>Pseudomonadati</taxon>
        <taxon>Pseudomonadota</taxon>
        <taxon>Alphaproteobacteria</taxon>
        <taxon>Rhodospirillales</taxon>
        <taxon>Rhodospirillaceae</taxon>
        <taxon>Rhodospirillaceae incertae sedis</taxon>
        <taxon>Candidatus Scatocola</taxon>
    </lineage>
</organism>
<feature type="transmembrane region" description="Helical" evidence="7">
    <location>
        <begin position="430"/>
        <end position="450"/>
    </location>
</feature>
<evidence type="ECO:0000256" key="8">
    <source>
        <dbReference type="SAM" id="SignalP"/>
    </source>
</evidence>
<feature type="transmembrane region" description="Helical" evidence="7">
    <location>
        <begin position="258"/>
        <end position="282"/>
    </location>
</feature>
<feature type="transmembrane region" description="Helical" evidence="7">
    <location>
        <begin position="342"/>
        <end position="363"/>
    </location>
</feature>
<dbReference type="InterPro" id="IPR023408">
    <property type="entry name" value="MscS_beta-dom_sf"/>
</dbReference>
<evidence type="ECO:0000259" key="10">
    <source>
        <dbReference type="Pfam" id="PF21082"/>
    </source>
</evidence>
<feature type="domain" description="Mechanosensitive ion channel MscS C-terminal" evidence="10">
    <location>
        <begin position="717"/>
        <end position="798"/>
    </location>
</feature>
<dbReference type="Gene3D" id="3.30.70.100">
    <property type="match status" value="1"/>
</dbReference>
<dbReference type="InterPro" id="IPR052702">
    <property type="entry name" value="MscS-like_channel"/>
</dbReference>
<feature type="transmembrane region" description="Helical" evidence="7">
    <location>
        <begin position="553"/>
        <end position="575"/>
    </location>
</feature>
<dbReference type="SUPFAM" id="SSF82861">
    <property type="entry name" value="Mechanosensitive channel protein MscS (YggB), transmembrane region"/>
    <property type="match status" value="1"/>
</dbReference>
<feature type="transmembrane region" description="Helical" evidence="7">
    <location>
        <begin position="369"/>
        <end position="389"/>
    </location>
</feature>
<sequence>MNKIIRVLTFALLAAGLSAGSSEAKTAKLEIDAETKVVDSLSNAEVNFGVIGKQLTTMENQLKNGNSSSDSLSENVRFLSETRTRISNAKKLYERELEFVQKRIEALGPEPTDGSQEIEAIARKRKEFNEEASYQKGQVAEADLLLARIDELDTLIVNVRNHELLGNLLTTQKPLIYPANLFRATTLFVEFTLDILESPVKWYQGLTEDQKIYVKSNIIPVSLVALLSLWLGIYLRLFIMRHFGYNKEVEHPRYGRKFFAAIFVAIAYGVIPATIIAGFMIWMYSTKIMNSGFFGIVINSFLFYTLLVILARAVSRVSFAPYNEKWRLINVDTDKAKRMTSALYLTVFLLGVCSFLSHVAASANYSVELISFISMISSAVKGLCIILIVKRYLWDSIADKDIDDDDAEASAPSPAEAAEEDARVNSVFKITFLTVVFVAVTFGISLFGYVRLSAFIFNRFLLSVVAIGILLVIRKALSEFLHRVLLMRFWVKTFKLRRKIVSKIDFWSNLVIDPMFVLIGIFTILGIWGVSTDIMLQSSKKFFLGFKVGEVEISPLAILMGIISFFIALAVVKALKIRLVNNVLAKMDIDDGIRHSLASGFGFIGFIIAAIIAITMMGGNLSNLALIASALSVGIGFGLQNIINNFVSGIIILFERPIKVGDWVIISGEEGQVKQINIRSTEIETFKKSSIIIPNATLLSSSVTNLTHTNNWSRQSITIGVAYGSDIKKVTEILLDIAAKNKYVLKNPAPYVLFKDFGSNSLDFELRCYTNNIWNGWRIPSDIRYEINERFIEEGIEIPFPQVVVHSGEKVAEDNQFYAKRRAARKAAAAGGETPQG</sequence>
<dbReference type="InterPro" id="IPR011066">
    <property type="entry name" value="MscS_channel_C_sf"/>
</dbReference>
<evidence type="ECO:0000256" key="7">
    <source>
        <dbReference type="SAM" id="Phobius"/>
    </source>
</evidence>
<evidence type="ECO:0000256" key="4">
    <source>
        <dbReference type="ARBA" id="ARBA00022692"/>
    </source>
</evidence>
<dbReference type="InterPro" id="IPR049278">
    <property type="entry name" value="MS_channel_C"/>
</dbReference>
<dbReference type="GO" id="GO:0008381">
    <property type="term" value="F:mechanosensitive monoatomic ion channel activity"/>
    <property type="evidence" value="ECO:0007669"/>
    <property type="project" value="UniProtKB-ARBA"/>
</dbReference>
<reference evidence="11" key="2">
    <citation type="journal article" date="2021" name="PeerJ">
        <title>Extensive microbial diversity within the chicken gut microbiome revealed by metagenomics and culture.</title>
        <authorList>
            <person name="Gilroy R."/>
            <person name="Ravi A."/>
            <person name="Getino M."/>
            <person name="Pursley I."/>
            <person name="Horton D.L."/>
            <person name="Alikhan N.F."/>
            <person name="Baker D."/>
            <person name="Gharbi K."/>
            <person name="Hall N."/>
            <person name="Watson M."/>
            <person name="Adriaenssens E.M."/>
            <person name="Foster-Nyarko E."/>
            <person name="Jarju S."/>
            <person name="Secka A."/>
            <person name="Antonio M."/>
            <person name="Oren A."/>
            <person name="Chaudhuri R.R."/>
            <person name="La Ragione R."/>
            <person name="Hildebrand F."/>
            <person name="Pallen M.J."/>
        </authorList>
    </citation>
    <scope>NUCLEOTIDE SEQUENCE</scope>
    <source>
        <strain evidence="11">ChiW3-316</strain>
    </source>
</reference>
<keyword evidence="3" id="KW-1003">Cell membrane</keyword>
<feature type="transmembrane region" description="Helical" evidence="7">
    <location>
        <begin position="624"/>
        <end position="654"/>
    </location>
</feature>
<dbReference type="InterPro" id="IPR011014">
    <property type="entry name" value="MscS_channel_TM-2"/>
</dbReference>
<dbReference type="PANTHER" id="PTHR30347:SF1">
    <property type="entry name" value="MECHANOSENSITIVE CHANNEL MSCK"/>
    <property type="match status" value="1"/>
</dbReference>
<feature type="domain" description="Mechanosensitive ion channel MscS" evidence="9">
    <location>
        <begin position="641"/>
        <end position="708"/>
    </location>
</feature>
<dbReference type="PANTHER" id="PTHR30347">
    <property type="entry name" value="POTASSIUM CHANNEL RELATED"/>
    <property type="match status" value="1"/>
</dbReference>
<dbReference type="InterPro" id="IPR006685">
    <property type="entry name" value="MscS_channel_2nd"/>
</dbReference>
<feature type="transmembrane region" description="Helical" evidence="7">
    <location>
        <begin position="288"/>
        <end position="311"/>
    </location>
</feature>
<dbReference type="Proteomes" id="UP000824107">
    <property type="component" value="Unassembled WGS sequence"/>
</dbReference>
<dbReference type="Pfam" id="PF21082">
    <property type="entry name" value="MS_channel_3rd"/>
    <property type="match status" value="1"/>
</dbReference>
<dbReference type="AlphaFoldDB" id="A0A9D1M5G7"/>
<evidence type="ECO:0000313" key="12">
    <source>
        <dbReference type="Proteomes" id="UP000824107"/>
    </source>
</evidence>
<comment type="similarity">
    <text evidence="2">Belongs to the MscS (TC 1.A.23) family.</text>
</comment>
<feature type="transmembrane region" description="Helical" evidence="7">
    <location>
        <begin position="596"/>
        <end position="618"/>
    </location>
</feature>
<dbReference type="EMBL" id="DVNC01000053">
    <property type="protein sequence ID" value="HIU53966.1"/>
    <property type="molecule type" value="Genomic_DNA"/>
</dbReference>
<protein>
    <submittedName>
        <fullName evidence="11">Mechanosensitive ion channel family protein</fullName>
    </submittedName>
</protein>
<evidence type="ECO:0000256" key="1">
    <source>
        <dbReference type="ARBA" id="ARBA00004651"/>
    </source>
</evidence>
<feature type="transmembrane region" description="Helical" evidence="7">
    <location>
        <begin position="506"/>
        <end position="530"/>
    </location>
</feature>
<dbReference type="InterPro" id="IPR010920">
    <property type="entry name" value="LSM_dom_sf"/>
</dbReference>
<reference evidence="11" key="1">
    <citation type="submission" date="2020-10" db="EMBL/GenBank/DDBJ databases">
        <authorList>
            <person name="Gilroy R."/>
        </authorList>
    </citation>
    <scope>NUCLEOTIDE SEQUENCE</scope>
    <source>
        <strain evidence="11">ChiW3-316</strain>
    </source>
</reference>
<keyword evidence="4 7" id="KW-0812">Transmembrane</keyword>